<accession>A0A8H7DMB1</accession>
<dbReference type="Pfam" id="PF00582">
    <property type="entry name" value="Usp"/>
    <property type="match status" value="1"/>
</dbReference>
<feature type="compositionally biased region" description="Basic residues" evidence="1">
    <location>
        <begin position="391"/>
        <end position="403"/>
    </location>
</feature>
<evidence type="ECO:0000259" key="2">
    <source>
        <dbReference type="Pfam" id="PF00582"/>
    </source>
</evidence>
<feature type="region of interest" description="Disordered" evidence="1">
    <location>
        <begin position="636"/>
        <end position="674"/>
    </location>
</feature>
<evidence type="ECO:0000256" key="1">
    <source>
        <dbReference type="SAM" id="MobiDB-lite"/>
    </source>
</evidence>
<feature type="domain" description="UspA" evidence="2">
    <location>
        <begin position="443"/>
        <end position="589"/>
    </location>
</feature>
<dbReference type="CDD" id="cd23659">
    <property type="entry name" value="USP_At3g01520-like"/>
    <property type="match status" value="1"/>
</dbReference>
<evidence type="ECO:0000313" key="3">
    <source>
        <dbReference type="EMBL" id="KAF7422636.1"/>
    </source>
</evidence>
<feature type="compositionally biased region" description="Acidic residues" evidence="1">
    <location>
        <begin position="651"/>
        <end position="665"/>
    </location>
</feature>
<comment type="caution">
    <text evidence="3">The sequence shown here is derived from an EMBL/GenBank/DDBJ whole genome shotgun (WGS) entry which is preliminary data.</text>
</comment>
<feature type="compositionally biased region" description="Low complexity" evidence="1">
    <location>
        <begin position="172"/>
        <end position="201"/>
    </location>
</feature>
<dbReference type="VEuPathDB" id="FungiDB:PC9H_010792"/>
<feature type="region of interest" description="Disordered" evidence="1">
    <location>
        <begin position="371"/>
        <end position="415"/>
    </location>
</feature>
<feature type="compositionally biased region" description="Gly residues" evidence="1">
    <location>
        <begin position="39"/>
        <end position="48"/>
    </location>
</feature>
<feature type="compositionally biased region" description="Polar residues" evidence="1">
    <location>
        <begin position="93"/>
        <end position="116"/>
    </location>
</feature>
<organism evidence="3 4">
    <name type="scientific">Pleurotus ostreatus</name>
    <name type="common">Oyster mushroom</name>
    <name type="synonym">White-rot fungus</name>
    <dbReference type="NCBI Taxonomy" id="5322"/>
    <lineage>
        <taxon>Eukaryota</taxon>
        <taxon>Fungi</taxon>
        <taxon>Dikarya</taxon>
        <taxon>Basidiomycota</taxon>
        <taxon>Agaricomycotina</taxon>
        <taxon>Agaricomycetes</taxon>
        <taxon>Agaricomycetidae</taxon>
        <taxon>Agaricales</taxon>
        <taxon>Pleurotineae</taxon>
        <taxon>Pleurotaceae</taxon>
        <taxon>Pleurotus</taxon>
    </lineage>
</organism>
<dbReference type="SUPFAM" id="SSF52402">
    <property type="entry name" value="Adenine nucleotide alpha hydrolases-like"/>
    <property type="match status" value="1"/>
</dbReference>
<dbReference type="PANTHER" id="PTHR46100:SF4">
    <property type="entry name" value="USPA DOMAIN-CONTAINING PROTEIN"/>
    <property type="match status" value="1"/>
</dbReference>
<dbReference type="PRINTS" id="PR01438">
    <property type="entry name" value="UNVRSLSTRESS"/>
</dbReference>
<dbReference type="EMBL" id="JACETU010000008">
    <property type="protein sequence ID" value="KAF7422636.1"/>
    <property type="molecule type" value="Genomic_DNA"/>
</dbReference>
<reference evidence="3" key="1">
    <citation type="submission" date="2019-07" db="EMBL/GenBank/DDBJ databases">
        <authorList>
            <person name="Palmer J.M."/>
        </authorList>
    </citation>
    <scope>NUCLEOTIDE SEQUENCE</scope>
    <source>
        <strain evidence="3">PC9</strain>
    </source>
</reference>
<dbReference type="InterPro" id="IPR006016">
    <property type="entry name" value="UspA"/>
</dbReference>
<keyword evidence="4" id="KW-1185">Reference proteome</keyword>
<dbReference type="RefSeq" id="XP_036627668.1">
    <property type="nucleotide sequence ID" value="XM_036780285.1"/>
</dbReference>
<proteinExistence type="predicted"/>
<evidence type="ECO:0000313" key="4">
    <source>
        <dbReference type="Proteomes" id="UP000623687"/>
    </source>
</evidence>
<name>A0A8H7DMB1_PLEOS</name>
<dbReference type="InterPro" id="IPR006015">
    <property type="entry name" value="Universal_stress_UspA"/>
</dbReference>
<sequence length="674" mass="73765">MSTNDAAQSKRRSWITRVARPGSSSGRSAGSDRPTSSGGRFGGGGGWFPGSSTSDKAEREPLPTPQEGQVLDLASPAASVRSIPLPDEPRRPATSSGGVPFTRSETLDSPHSSRPSTPKRWSLRSSGQQLDQDGPVINGLERTTSTPLSSSTSSSKASDANARNTGSLSKMSFSSMIGGLSSLSLSRTSTNNSTTNVNGPSDDNDKGKEKESKESKEPRGRTMDKDKAKATRSCSAVAAETSVSRSRSRARSQSPFSFRRFRRRETSPPLQPVPLAISDLDVSDTSSIRPRHSAYDVRDGDGDDDSGDETIGETDAETEEESWSEADLFDTVTERNTEQNSIITPMAHPDNNPTLVDDADVDPDPTGEGVNIVVPPEPYFPSTLNSTPSVRGKRNPRRRKSTRHHDPLPSTTSRPVFQRDRCTITIIQGDPEAKLAQIGRRCKRYVVASDMSEESRYAVEWGIGTVLRDGDEMWVVNVVETDTKIDPLIPNAADRALKVKSQQERQAFAYILARQVNSLLSRTKLNVTIHCQAWHAKNARHMLLDVIDHYEPSMLIVGSRGMSHLKGILLGSTSHYLIQKSSVPVMVARRRLKRAPKRSAHLAKHRAHVSLAEAGIDRVAAKVDHDVQVMRDEMQREEANHDRNGHRVIEEDPEDAEVEEDDMEGDIISSKVAG</sequence>
<dbReference type="Gene3D" id="3.40.50.12370">
    <property type="match status" value="1"/>
</dbReference>
<dbReference type="GeneID" id="59380610"/>
<dbReference type="PANTHER" id="PTHR46100">
    <property type="entry name" value="IMP2'P"/>
    <property type="match status" value="1"/>
</dbReference>
<dbReference type="AlphaFoldDB" id="A0A8H7DMB1"/>
<feature type="compositionally biased region" description="Basic and acidic residues" evidence="1">
    <location>
        <begin position="636"/>
        <end position="650"/>
    </location>
</feature>
<feature type="compositionally biased region" description="Acidic residues" evidence="1">
    <location>
        <begin position="301"/>
        <end position="328"/>
    </location>
</feature>
<feature type="compositionally biased region" description="Polar residues" evidence="1">
    <location>
        <begin position="156"/>
        <end position="171"/>
    </location>
</feature>
<feature type="compositionally biased region" description="Low complexity" evidence="1">
    <location>
        <begin position="143"/>
        <end position="155"/>
    </location>
</feature>
<feature type="compositionally biased region" description="Basic and acidic residues" evidence="1">
    <location>
        <begin position="203"/>
        <end position="229"/>
    </location>
</feature>
<gene>
    <name evidence="3" type="ORF">PC9H_010792</name>
</gene>
<protein>
    <recommendedName>
        <fullName evidence="2">UspA domain-containing protein</fullName>
    </recommendedName>
</protein>
<feature type="region of interest" description="Disordered" evidence="1">
    <location>
        <begin position="1"/>
        <end position="328"/>
    </location>
</feature>
<feature type="compositionally biased region" description="Low complexity" evidence="1">
    <location>
        <begin position="235"/>
        <end position="258"/>
    </location>
</feature>
<feature type="compositionally biased region" description="Low complexity" evidence="1">
    <location>
        <begin position="19"/>
        <end position="38"/>
    </location>
</feature>
<dbReference type="Proteomes" id="UP000623687">
    <property type="component" value="Unassembled WGS sequence"/>
</dbReference>
<dbReference type="OrthoDB" id="992776at2759"/>